<proteinExistence type="predicted"/>
<dbReference type="PATRIC" id="fig|161398.10.peg.1747"/>
<sequence>MMRTKILFLLIFFTSFFSLANQIKSKEIDKLLTQYHQLKQFNGVALISHKGKVLLKKGYGKANFEWDINHTVEGKFKIASITKQFTAMLILQLVEKKKLKLDEKLIEYYPSYRADTGSTITIRQLLNHTSGLGNFFHLDGYKAVEARNHYTLDEFISKFCSEDLNFEPGTQFRYSNAGYTILGKVIEQVTGKPYSEVLTEQILNPLNMNNSGFNQQHSVINNRVAGYERLLNRLEHPSFIDMSVPFSAGSIYSTAMDLYRWDRGLAENKILSKPLTKILYQVTEHRNYAAGWLVDNYPEERFGKPLTRVHHGGMIPGFNANISRVLEDDTLVVLLDNTGGAPMTPITEKVLSIIYDKAYEQPELRLSQKLYNMIIEQGTSASIAWYKTLIAHDEGFSERQLIRFAYELVDANEKQAATAFLTLNAVLNPNSKRAQHALKSITSL</sequence>
<accession>A0A0S2K1D6</accession>
<dbReference type="STRING" id="161398.PP2015_1722"/>
<dbReference type="PANTHER" id="PTHR46825">
    <property type="entry name" value="D-ALANYL-D-ALANINE-CARBOXYPEPTIDASE/ENDOPEPTIDASE AMPH"/>
    <property type="match status" value="1"/>
</dbReference>
<dbReference type="OrthoDB" id="9799367at2"/>
<evidence type="ECO:0000256" key="1">
    <source>
        <dbReference type="SAM" id="SignalP"/>
    </source>
</evidence>
<protein>
    <submittedName>
        <fullName evidence="3">Beta-lactamase</fullName>
    </submittedName>
</protein>
<dbReference type="InterPro" id="IPR001466">
    <property type="entry name" value="Beta-lactam-related"/>
</dbReference>
<evidence type="ECO:0000313" key="3">
    <source>
        <dbReference type="EMBL" id="ALO42224.1"/>
    </source>
</evidence>
<dbReference type="SUPFAM" id="SSF56601">
    <property type="entry name" value="beta-lactamase/transpeptidase-like"/>
    <property type="match status" value="1"/>
</dbReference>
<keyword evidence="1" id="KW-0732">Signal</keyword>
<feature type="chain" id="PRO_5006601032" evidence="1">
    <location>
        <begin position="21"/>
        <end position="444"/>
    </location>
</feature>
<keyword evidence="4" id="KW-1185">Reference proteome</keyword>
<feature type="signal peptide" evidence="1">
    <location>
        <begin position="1"/>
        <end position="20"/>
    </location>
</feature>
<dbReference type="Pfam" id="PF00144">
    <property type="entry name" value="Beta-lactamase"/>
    <property type="match status" value="1"/>
</dbReference>
<dbReference type="InterPro" id="IPR012338">
    <property type="entry name" value="Beta-lactam/transpept-like"/>
</dbReference>
<dbReference type="PANTHER" id="PTHR46825:SF9">
    <property type="entry name" value="BETA-LACTAMASE-RELATED DOMAIN-CONTAINING PROTEIN"/>
    <property type="match status" value="1"/>
</dbReference>
<gene>
    <name evidence="3" type="ORF">PP2015_1722</name>
</gene>
<reference evidence="4" key="1">
    <citation type="submission" date="2015-11" db="EMBL/GenBank/DDBJ databases">
        <authorList>
            <person name="Kim K.M."/>
        </authorList>
    </citation>
    <scope>NUCLEOTIDE SEQUENCE [LARGE SCALE GENOMIC DNA]</scope>
    <source>
        <strain evidence="4">KCTC 12086</strain>
    </source>
</reference>
<dbReference type="Proteomes" id="UP000061457">
    <property type="component" value="Chromosome I"/>
</dbReference>
<organism evidence="3 4">
    <name type="scientific">Pseudoalteromonas phenolica</name>
    <dbReference type="NCBI Taxonomy" id="161398"/>
    <lineage>
        <taxon>Bacteria</taxon>
        <taxon>Pseudomonadati</taxon>
        <taxon>Pseudomonadota</taxon>
        <taxon>Gammaproteobacteria</taxon>
        <taxon>Alteromonadales</taxon>
        <taxon>Pseudoalteromonadaceae</taxon>
        <taxon>Pseudoalteromonas</taxon>
    </lineage>
</organism>
<evidence type="ECO:0000313" key="4">
    <source>
        <dbReference type="Proteomes" id="UP000061457"/>
    </source>
</evidence>
<dbReference type="InterPro" id="IPR050491">
    <property type="entry name" value="AmpC-like"/>
</dbReference>
<dbReference type="KEGG" id="pphe:PP2015_1722"/>
<dbReference type="RefSeq" id="WP_083496552.1">
    <property type="nucleotide sequence ID" value="NZ_CP013187.1"/>
</dbReference>
<dbReference type="Gene3D" id="3.40.710.10">
    <property type="entry name" value="DD-peptidase/beta-lactamase superfamily"/>
    <property type="match status" value="1"/>
</dbReference>
<evidence type="ECO:0000259" key="2">
    <source>
        <dbReference type="Pfam" id="PF00144"/>
    </source>
</evidence>
<name>A0A0S2K1D6_9GAMM</name>
<dbReference type="AlphaFoldDB" id="A0A0S2K1D6"/>
<dbReference type="EMBL" id="CP013187">
    <property type="protein sequence ID" value="ALO42224.1"/>
    <property type="molecule type" value="Genomic_DNA"/>
</dbReference>
<feature type="domain" description="Beta-lactamase-related" evidence="2">
    <location>
        <begin position="29"/>
        <end position="340"/>
    </location>
</feature>